<keyword evidence="2" id="KW-1133">Transmembrane helix</keyword>
<dbReference type="AlphaFoldDB" id="A0A940WG89"/>
<reference evidence="3" key="1">
    <citation type="submission" date="2021-02" db="EMBL/GenBank/DDBJ databases">
        <title>Draft genome sequence of Microbispora sp. RL4-1S isolated from rice leaves in Thailand.</title>
        <authorList>
            <person name="Muangham S."/>
            <person name="Duangmal K."/>
        </authorList>
    </citation>
    <scope>NUCLEOTIDE SEQUENCE</scope>
    <source>
        <strain evidence="3">RL4-1S</strain>
    </source>
</reference>
<keyword evidence="4" id="KW-1185">Reference proteome</keyword>
<evidence type="ECO:0000313" key="4">
    <source>
        <dbReference type="Proteomes" id="UP000674234"/>
    </source>
</evidence>
<sequence length="249" mass="27878">MTQYDTTSQRRQSSGQVDPDTVAQVAKASTSAAAEQTTEPPQPSPSPTQPRTRAGVRMAAQKAFDLYSSGQYGRFRDRWSSGAQELVSRRDYMRRFKECLSPVSGLRFEITDVAVSGDTAKVTASRSVATFIFDFAYQRGAWRYVPFRITFITCHTLPEGTRMIEEDVLRTKPKWVRYLCLMLVSSLILTLVAGFYPANRNSSENVKQSIITPAKEVDASSVVIEKDQTIDIETFSQLAEQLRNAGLDH</sequence>
<evidence type="ECO:0000256" key="2">
    <source>
        <dbReference type="SAM" id="Phobius"/>
    </source>
</evidence>
<feature type="compositionally biased region" description="Low complexity" evidence="1">
    <location>
        <begin position="21"/>
        <end position="39"/>
    </location>
</feature>
<organism evidence="3 4">
    <name type="scientific">Microbispora oryzae</name>
    <dbReference type="NCBI Taxonomy" id="2806554"/>
    <lineage>
        <taxon>Bacteria</taxon>
        <taxon>Bacillati</taxon>
        <taxon>Actinomycetota</taxon>
        <taxon>Actinomycetes</taxon>
        <taxon>Streptosporangiales</taxon>
        <taxon>Streptosporangiaceae</taxon>
        <taxon>Microbispora</taxon>
    </lineage>
</organism>
<dbReference type="Proteomes" id="UP000674234">
    <property type="component" value="Unassembled WGS sequence"/>
</dbReference>
<feature type="compositionally biased region" description="Polar residues" evidence="1">
    <location>
        <begin position="1"/>
        <end position="16"/>
    </location>
</feature>
<dbReference type="RefSeq" id="WP_210156237.1">
    <property type="nucleotide sequence ID" value="NZ_JAFCNB010000006.1"/>
</dbReference>
<gene>
    <name evidence="3" type="ORF">JOL79_14155</name>
</gene>
<name>A0A940WG89_9ACTN</name>
<evidence type="ECO:0000256" key="1">
    <source>
        <dbReference type="SAM" id="MobiDB-lite"/>
    </source>
</evidence>
<proteinExistence type="predicted"/>
<keyword evidence="2" id="KW-0472">Membrane</keyword>
<keyword evidence="2" id="KW-0812">Transmembrane</keyword>
<evidence type="ECO:0000313" key="3">
    <source>
        <dbReference type="EMBL" id="MBP2704960.1"/>
    </source>
</evidence>
<feature type="region of interest" description="Disordered" evidence="1">
    <location>
        <begin position="1"/>
        <end position="55"/>
    </location>
</feature>
<dbReference type="EMBL" id="JAFCNB010000006">
    <property type="protein sequence ID" value="MBP2704960.1"/>
    <property type="molecule type" value="Genomic_DNA"/>
</dbReference>
<comment type="caution">
    <text evidence="3">The sequence shown here is derived from an EMBL/GenBank/DDBJ whole genome shotgun (WGS) entry which is preliminary data.</text>
</comment>
<feature type="transmembrane region" description="Helical" evidence="2">
    <location>
        <begin position="178"/>
        <end position="198"/>
    </location>
</feature>
<accession>A0A940WG89</accession>
<protein>
    <submittedName>
        <fullName evidence="3">Nuclear transport factor 2 family protein</fullName>
    </submittedName>
</protein>